<reference evidence="7 8" key="1">
    <citation type="submission" date="2018-06" db="EMBL/GenBank/DDBJ databases">
        <title>Genomic Encyclopedia of Type Strains, Phase IV (KMG-IV): sequencing the most valuable type-strain genomes for metagenomic binning, comparative biology and taxonomic classification.</title>
        <authorList>
            <person name="Goeker M."/>
        </authorList>
    </citation>
    <scope>NUCLEOTIDE SEQUENCE [LARGE SCALE GENOMIC DNA]</scope>
    <source>
        <strain evidence="7 8">DSM 15140</strain>
    </source>
</reference>
<dbReference type="AlphaFoldDB" id="A0A366EH03"/>
<dbReference type="EMBL" id="QNRI01000002">
    <property type="protein sequence ID" value="RBP00715.1"/>
    <property type="molecule type" value="Genomic_DNA"/>
</dbReference>
<keyword evidence="4 6" id="KW-1133">Transmembrane helix</keyword>
<evidence type="ECO:0000313" key="7">
    <source>
        <dbReference type="EMBL" id="RBP00715.1"/>
    </source>
</evidence>
<evidence type="ECO:0000256" key="3">
    <source>
        <dbReference type="ARBA" id="ARBA00022692"/>
    </source>
</evidence>
<dbReference type="GO" id="GO:0005886">
    <property type="term" value="C:plasma membrane"/>
    <property type="evidence" value="ECO:0007669"/>
    <property type="project" value="UniProtKB-SubCell"/>
</dbReference>
<proteinExistence type="predicted"/>
<evidence type="ECO:0000313" key="8">
    <source>
        <dbReference type="Proteomes" id="UP000252254"/>
    </source>
</evidence>
<accession>A0A366EH03</accession>
<comment type="caution">
    <text evidence="7">The sequence shown here is derived from an EMBL/GenBank/DDBJ whole genome shotgun (WGS) entry which is preliminary data.</text>
</comment>
<feature type="transmembrane region" description="Helical" evidence="6">
    <location>
        <begin position="84"/>
        <end position="110"/>
    </location>
</feature>
<gene>
    <name evidence="7" type="ORF">DES48_102483</name>
</gene>
<evidence type="ECO:0000256" key="4">
    <source>
        <dbReference type="ARBA" id="ARBA00022989"/>
    </source>
</evidence>
<dbReference type="RefSeq" id="WP_079710750.1">
    <property type="nucleotide sequence ID" value="NZ_BAABQN010000002.1"/>
</dbReference>
<dbReference type="PANTHER" id="PTHR30509:SF9">
    <property type="entry name" value="MULTIDRUG RESISTANCE PROTEIN MDTO"/>
    <property type="match status" value="1"/>
</dbReference>
<protein>
    <submittedName>
        <fullName evidence="7">Uncharacterized membrane protein YgaE (UPF0421/DUF939 family)</fullName>
    </submittedName>
</protein>
<comment type="subcellular location">
    <subcellularLocation>
        <location evidence="1">Cell membrane</location>
        <topology evidence="1">Multi-pass membrane protein</topology>
    </subcellularLocation>
</comment>
<name>A0A366EH03_9BACI</name>
<organism evidence="7 8">
    <name type="scientific">Paraliobacillus ryukyuensis</name>
    <dbReference type="NCBI Taxonomy" id="200904"/>
    <lineage>
        <taxon>Bacteria</taxon>
        <taxon>Bacillati</taxon>
        <taxon>Bacillota</taxon>
        <taxon>Bacilli</taxon>
        <taxon>Bacillales</taxon>
        <taxon>Bacillaceae</taxon>
        <taxon>Paraliobacillus</taxon>
    </lineage>
</organism>
<keyword evidence="2" id="KW-1003">Cell membrane</keyword>
<evidence type="ECO:0000256" key="6">
    <source>
        <dbReference type="SAM" id="Phobius"/>
    </source>
</evidence>
<dbReference type="Pfam" id="PF06081">
    <property type="entry name" value="ArAE_1"/>
    <property type="match status" value="1"/>
</dbReference>
<feature type="transmembrane region" description="Helical" evidence="6">
    <location>
        <begin position="57"/>
        <end position="78"/>
    </location>
</feature>
<keyword evidence="3 6" id="KW-0812">Transmembrane</keyword>
<feature type="transmembrane region" description="Helical" evidence="6">
    <location>
        <begin position="122"/>
        <end position="147"/>
    </location>
</feature>
<keyword evidence="5 6" id="KW-0472">Membrane</keyword>
<evidence type="ECO:0000256" key="2">
    <source>
        <dbReference type="ARBA" id="ARBA00022475"/>
    </source>
</evidence>
<feature type="transmembrane region" description="Helical" evidence="6">
    <location>
        <begin position="20"/>
        <end position="45"/>
    </location>
</feature>
<dbReference type="InterPro" id="IPR010343">
    <property type="entry name" value="ArAE_1"/>
</dbReference>
<dbReference type="Proteomes" id="UP000252254">
    <property type="component" value="Unassembled WGS sequence"/>
</dbReference>
<evidence type="ECO:0000256" key="5">
    <source>
        <dbReference type="ARBA" id="ARBA00023136"/>
    </source>
</evidence>
<dbReference type="STRING" id="200904.GCA_900168775_00742"/>
<evidence type="ECO:0000256" key="1">
    <source>
        <dbReference type="ARBA" id="ARBA00004651"/>
    </source>
</evidence>
<sequence length="346" mass="39504">MEKTHKKLIGSRVIKTGLAVFLTSFICQWLDWPAVFAVITAIVTIEPTVNDSIKKGVIRLPASAIGSAYAVLFISLFGNSPLTYTAAAFFTIITCFRLNLHVGLLVATLTSVAMIEVIHSHYIIAFFIRLGTTSIGLLVSTAVNMFVLPPNYSKRILANIDSVMQTTGEELNVIAKDLLFETKDCKQKARSKETFANLRKKIDITDKLLKFQQAEAKYHRLSKTKKQELQDELDKLTTLRLIHYHIGNLMNTPLESITWTKKQSDHIVLTMQALAETMENPDQFRMQQHRTHIKELMNQFWQSKKENQLIEQPNGATFFNSEIIILYELLSIYHLVEQLLQDKTFR</sequence>
<keyword evidence="8" id="KW-1185">Reference proteome</keyword>
<dbReference type="PANTHER" id="PTHR30509">
    <property type="entry name" value="P-HYDROXYBENZOIC ACID EFFLUX PUMP SUBUNIT-RELATED"/>
    <property type="match status" value="1"/>
</dbReference>
<dbReference type="OrthoDB" id="2690036at2"/>